<evidence type="ECO:0000256" key="1">
    <source>
        <dbReference type="ARBA" id="ARBA00004514"/>
    </source>
</evidence>
<dbReference type="KEGG" id="tng:GSTEN00034978G001"/>
<keyword evidence="4" id="KW-0677">Repeat</keyword>
<evidence type="ECO:0000256" key="3">
    <source>
        <dbReference type="ARBA" id="ARBA00022490"/>
    </source>
</evidence>
<dbReference type="Pfam" id="PF01436">
    <property type="entry name" value="NHL"/>
    <property type="match status" value="2"/>
</dbReference>
<reference evidence="9" key="2">
    <citation type="submission" date="2004-02" db="EMBL/GenBank/DDBJ databases">
        <authorList>
            <consortium name="Genoscope"/>
            <consortium name="Whitehead Institute Centre for Genome Research"/>
        </authorList>
    </citation>
    <scope>NUCLEOTIDE SEQUENCE</scope>
</reference>
<dbReference type="InterPro" id="IPR036249">
    <property type="entry name" value="Thioredoxin-like_sf"/>
</dbReference>
<dbReference type="CDD" id="cd14951">
    <property type="entry name" value="NHL-2_like"/>
    <property type="match status" value="1"/>
</dbReference>
<dbReference type="Gene3D" id="2.120.10.30">
    <property type="entry name" value="TolB, C-terminal domain"/>
    <property type="match status" value="3"/>
</dbReference>
<protein>
    <recommendedName>
        <fullName evidence="6">NHL repeat-containing protein 2</fullName>
    </recommendedName>
</protein>
<evidence type="ECO:0000256" key="5">
    <source>
        <dbReference type="ARBA" id="ARBA00057428"/>
    </source>
</evidence>
<dbReference type="PANTHER" id="PTHR46388">
    <property type="entry name" value="NHL REPEAT-CONTAINING PROTEIN 2"/>
    <property type="match status" value="1"/>
</dbReference>
<comment type="caution">
    <text evidence="9">The sequence shown here is derived from an EMBL/GenBank/DDBJ whole genome shotgun (WGS) entry which is preliminary data.</text>
</comment>
<evidence type="ECO:0000256" key="4">
    <source>
        <dbReference type="ARBA" id="ARBA00022737"/>
    </source>
</evidence>
<dbReference type="Pfam" id="PF13905">
    <property type="entry name" value="Thioredoxin_8"/>
    <property type="match status" value="1"/>
</dbReference>
<dbReference type="FunFam" id="3.40.30.10:FF:000108">
    <property type="entry name" value="NHL repeat-containing protein 2"/>
    <property type="match status" value="1"/>
</dbReference>
<dbReference type="SUPFAM" id="SSF52833">
    <property type="entry name" value="Thioredoxin-like"/>
    <property type="match status" value="1"/>
</dbReference>
<dbReference type="InterPro" id="IPR013766">
    <property type="entry name" value="Thioredoxin_domain"/>
</dbReference>
<evidence type="ECO:0000259" key="8">
    <source>
        <dbReference type="PROSITE" id="PS51352"/>
    </source>
</evidence>
<dbReference type="PANTHER" id="PTHR46388:SF2">
    <property type="entry name" value="NHL REPEAT-CONTAINING PROTEIN 2"/>
    <property type="match status" value="1"/>
</dbReference>
<dbReference type="InterPro" id="IPR011042">
    <property type="entry name" value="6-blade_b-propeller_TolB-like"/>
</dbReference>
<dbReference type="CDD" id="cd03012">
    <property type="entry name" value="TlpA_like_DipZ_like"/>
    <property type="match status" value="1"/>
</dbReference>
<dbReference type="InterPro" id="IPR012336">
    <property type="entry name" value="Thioredoxin-like_fold"/>
</dbReference>
<reference evidence="9" key="1">
    <citation type="journal article" date="2004" name="Nature">
        <title>Genome duplication in the teleost fish Tetraodon nigroviridis reveals the early vertebrate proto-karyotype.</title>
        <authorList>
            <person name="Jaillon O."/>
            <person name="Aury J.-M."/>
            <person name="Brunet F."/>
            <person name="Petit J.-L."/>
            <person name="Stange-Thomann N."/>
            <person name="Mauceli E."/>
            <person name="Bouneau L."/>
            <person name="Fischer C."/>
            <person name="Ozouf-Costaz C."/>
            <person name="Bernot A."/>
            <person name="Nicaud S."/>
            <person name="Jaffe D."/>
            <person name="Fisher S."/>
            <person name="Lutfalla G."/>
            <person name="Dossat C."/>
            <person name="Segurens B."/>
            <person name="Dasilva C."/>
            <person name="Salanoubat M."/>
            <person name="Levy M."/>
            <person name="Boudet N."/>
            <person name="Castellano S."/>
            <person name="Anthouard V."/>
            <person name="Jubin C."/>
            <person name="Castelli V."/>
            <person name="Katinka M."/>
            <person name="Vacherie B."/>
            <person name="Biemont C."/>
            <person name="Skalli Z."/>
            <person name="Cattolico L."/>
            <person name="Poulain J."/>
            <person name="De Berardinis V."/>
            <person name="Cruaud C."/>
            <person name="Duprat S."/>
            <person name="Brottier P."/>
            <person name="Coutanceau J.-P."/>
            <person name="Gouzy J."/>
            <person name="Parra G."/>
            <person name="Lardier G."/>
            <person name="Chapple C."/>
            <person name="McKernan K.J."/>
            <person name="McEwan P."/>
            <person name="Bosak S."/>
            <person name="Kellis M."/>
            <person name="Volff J.-N."/>
            <person name="Guigo R."/>
            <person name="Zody M.C."/>
            <person name="Mesirov J."/>
            <person name="Lindblad-Toh K."/>
            <person name="Birren B."/>
            <person name="Nusbaum C."/>
            <person name="Kahn D."/>
            <person name="Robinson-Rechavi M."/>
            <person name="Laudet V."/>
            <person name="Schachter V."/>
            <person name="Quetier F."/>
            <person name="Saurin W."/>
            <person name="Scarpelli C."/>
            <person name="Wincker P."/>
            <person name="Lander E.S."/>
            <person name="Weissenbach J."/>
            <person name="Roest Crollius H."/>
        </authorList>
    </citation>
    <scope>NUCLEOTIDE SEQUENCE [LARGE SCALE GENOMIC DNA]</scope>
</reference>
<dbReference type="PROSITE" id="PS51352">
    <property type="entry name" value="THIOREDOXIN_2"/>
    <property type="match status" value="1"/>
</dbReference>
<comment type="subunit">
    <text evidence="2">Monomer.</text>
</comment>
<feature type="region of interest" description="Disordered" evidence="7">
    <location>
        <begin position="339"/>
        <end position="360"/>
    </location>
</feature>
<name>Q4RG76_TETNG</name>
<accession>Q4RG76</accession>
<sequence>MASRCSLSALFPIQSQLDCALDEASTQQEKEDLVYQYLKTLDGRDDLKIPDFQPALEWINTEGPLSLHKELAGKVVLLDFFTYCCINCLHILPDLHQLEKQHSAEDGLVVVGVHSAKFPNEKVLDNIRSAVLRYNICHPVVNDSEACLWHALEVSCWPTLVFLGPRGNLLFSLVGEGHWDKQMLFTDAALRYYRERGLLRTHAVPLKLLRDSLPPSILSFPGKIAIDDRSKRVAIADTGHHRVLLVSTTGQLLQVIGGPESGRKDGDLSEASFNSPQGVAIKGDTVYVADTENHLIRKVQLITASLCSTLPSRCLSPCLNASVCIYQIDLSAGKVSTLAGTGAQGTDKEGGAPGPRQPISSPWDVTLGSAGGDEANVLWIAMAGTHQIWALFLADGKLPKGSEVKAGTCVRWAGSGNEENRNNSYPHKASFAQPSGLALAPEEPWSCLYVADSESSTIRTLALKDGAVKSLVGGERDPMNLFAFGDVDGKGVDAKLQHPLAVAWAPGASLLYVADSYNHKIKVVDPKAKRCSTLAGTGEAGDTLGPAFHQCLFNEPAGICIGGGGKLLYVADTNNHRVAVLDLDSRTVAPFPISVECTDSAPPGPAKAPALPKSATRIEMPPVEVSAGQTLVMLLSLTLPPGTRLTAEAPSCWALTAEDWCEWVGIQSCGYRRHRGSVRTPRRFNKASGPARGLGGQPGPDFERLALLLQGGGAHLHHEGRLVHAASSYERRSRRGPGHRGVGSRLLIRCVGSQACGVRSCRFHPTLFFSSLRERRSSRFGLETVFGKAVLEPCHRLPGGPAKLL</sequence>
<evidence type="ECO:0000256" key="2">
    <source>
        <dbReference type="ARBA" id="ARBA00011245"/>
    </source>
</evidence>
<dbReference type="InterPro" id="IPR001258">
    <property type="entry name" value="NHL_repeat"/>
</dbReference>
<evidence type="ECO:0000256" key="7">
    <source>
        <dbReference type="SAM" id="MobiDB-lite"/>
    </source>
</evidence>
<comment type="function">
    <text evidence="5">Required for normal embryonic development.</text>
</comment>
<dbReference type="Gene3D" id="3.40.30.10">
    <property type="entry name" value="Glutaredoxin"/>
    <property type="match status" value="1"/>
</dbReference>
<feature type="domain" description="Thioredoxin" evidence="8">
    <location>
        <begin position="47"/>
        <end position="191"/>
    </location>
</feature>
<comment type="subcellular location">
    <subcellularLocation>
        <location evidence="1">Cytoplasm</location>
        <location evidence="1">Cytosol</location>
    </subcellularLocation>
</comment>
<evidence type="ECO:0000313" key="9">
    <source>
        <dbReference type="EMBL" id="CAG12606.1"/>
    </source>
</evidence>
<dbReference type="EMBL" id="CAAE01015106">
    <property type="protein sequence ID" value="CAG12606.1"/>
    <property type="molecule type" value="Genomic_DNA"/>
</dbReference>
<organism evidence="9">
    <name type="scientific">Tetraodon nigroviridis</name>
    <name type="common">Spotted green pufferfish</name>
    <name type="synonym">Chelonodon nigroviridis</name>
    <dbReference type="NCBI Taxonomy" id="99883"/>
    <lineage>
        <taxon>Eukaryota</taxon>
        <taxon>Metazoa</taxon>
        <taxon>Chordata</taxon>
        <taxon>Craniata</taxon>
        <taxon>Vertebrata</taxon>
        <taxon>Euteleostomi</taxon>
        <taxon>Actinopterygii</taxon>
        <taxon>Neopterygii</taxon>
        <taxon>Teleostei</taxon>
        <taxon>Neoteleostei</taxon>
        <taxon>Acanthomorphata</taxon>
        <taxon>Eupercaria</taxon>
        <taxon>Tetraodontiformes</taxon>
        <taxon>Tetradontoidea</taxon>
        <taxon>Tetraodontidae</taxon>
        <taxon>Tetraodon</taxon>
    </lineage>
</organism>
<evidence type="ECO:0000256" key="6">
    <source>
        <dbReference type="ARBA" id="ARBA00071348"/>
    </source>
</evidence>
<proteinExistence type="predicted"/>
<dbReference type="OrthoDB" id="273823at2759"/>
<dbReference type="AlphaFoldDB" id="Q4RG76"/>
<gene>
    <name evidence="9" type="ORF">GSTENG00034978001</name>
</gene>
<dbReference type="GO" id="GO:0005829">
    <property type="term" value="C:cytosol"/>
    <property type="evidence" value="ECO:0007669"/>
    <property type="project" value="UniProtKB-SubCell"/>
</dbReference>
<dbReference type="FunFam" id="2.120.10.30:FF:000062">
    <property type="entry name" value="NHL repeat containing 2"/>
    <property type="match status" value="1"/>
</dbReference>
<keyword evidence="3" id="KW-0963">Cytoplasm</keyword>
<dbReference type="InterPro" id="IPR045302">
    <property type="entry name" value="NHL2_NHL_rpt_dom"/>
</dbReference>
<dbReference type="SUPFAM" id="SSF75011">
    <property type="entry name" value="3-carboxy-cis,cis-mucoante lactonizing enzyme"/>
    <property type="match status" value="1"/>
</dbReference>